<evidence type="ECO:0000259" key="2">
    <source>
        <dbReference type="Pfam" id="PF26188"/>
    </source>
</evidence>
<name>A0A813L9U3_POLGL</name>
<dbReference type="InterPro" id="IPR058917">
    <property type="entry name" value="RESC6_dom"/>
</dbReference>
<gene>
    <name evidence="3" type="ORF">PGLA2088_LOCUS44411</name>
</gene>
<proteinExistence type="predicted"/>
<protein>
    <recommendedName>
        <fullName evidence="2">RNA-editing substrate-binding complex 6 protein domain-containing protein</fullName>
    </recommendedName>
</protein>
<dbReference type="Pfam" id="PF26188">
    <property type="entry name" value="RESC6"/>
    <property type="match status" value="1"/>
</dbReference>
<dbReference type="AlphaFoldDB" id="A0A813L9U3"/>
<evidence type="ECO:0000313" key="3">
    <source>
        <dbReference type="EMBL" id="CAE8726216.1"/>
    </source>
</evidence>
<feature type="domain" description="RNA-editing substrate-binding complex 6 protein" evidence="2">
    <location>
        <begin position="166"/>
        <end position="393"/>
    </location>
</feature>
<accession>A0A813L9U3</accession>
<comment type="caution">
    <text evidence="3">The sequence shown here is derived from an EMBL/GenBank/DDBJ whole genome shotgun (WGS) entry which is preliminary data.</text>
</comment>
<dbReference type="Proteomes" id="UP000626109">
    <property type="component" value="Unassembled WGS sequence"/>
</dbReference>
<reference evidence="3" key="1">
    <citation type="submission" date="2021-02" db="EMBL/GenBank/DDBJ databases">
        <authorList>
            <person name="Dougan E. K."/>
            <person name="Rhodes N."/>
            <person name="Thang M."/>
            <person name="Chan C."/>
        </authorList>
    </citation>
    <scope>NUCLEOTIDE SEQUENCE</scope>
</reference>
<organism evidence="3 4">
    <name type="scientific">Polarella glacialis</name>
    <name type="common">Dinoflagellate</name>
    <dbReference type="NCBI Taxonomy" id="89957"/>
    <lineage>
        <taxon>Eukaryota</taxon>
        <taxon>Sar</taxon>
        <taxon>Alveolata</taxon>
        <taxon>Dinophyceae</taxon>
        <taxon>Suessiales</taxon>
        <taxon>Suessiaceae</taxon>
        <taxon>Polarella</taxon>
    </lineage>
</organism>
<sequence>MACAACNAAPTAIRACSQSMLHARWMSLSSVPARPSRPPPLPPSWSTAPSRGPVRSFGSSLGGQRGVKKPPQRSPLVDFQLDTREVKHMAPHVLAASVASAGAGRHSGEPLWRAYSERALELRHRLTLRDLKLILQGHADASEQNGAFFRELLSEKVWLSPEASPKDLCALAVAMAKLRFFDADIFRSLGAHLREHGQLQLLEPIDLASLANAFSRASCCDGPFFDALGAELKRRCSSSETLSPATATLALNAFAVCGCCEGQLFEVLLNAAVIPTVADFTVTQAALVVDATARCLQAVPQARSVFDAFAEHWLSTGMLEELASPEDLAHLVQAAVRLEVIDNDELNLALAAGALRQLGRFKPSQLAMFCDGIARLPSTGREAFLAATASHVLPQVLRRCSLSELGQICRALAACDTPVPEDVAALLKRRVSAVTQEAVSTLAKSTSPGVATGSAVALKRLAEACMKLQTTSQGQQMLATLRPLALALCTRHQQVLGLQARATVLAAHAHFHVRDMELFEGLGAGGAPVGSLPSPNLSVRLLASLGTLRAPVEPLLRLVDSALLGCAGGLPLDAVASALFATASLGFQPPISAAAIQALLVRAKELCEQSSALAGSLEVAQIAAAASAWQVQVPDDADAVWLQDWAGSAATAGMPSMESPPQGLLREVFVALHRSSCLASSGCSIVTGQAVGPVFVSDLWLSQAPDGPVAVEVDGPRRFYHGTRDLLAVCELKGQAASAASKGRVLRIGFWEWPAKAEQQDLLLSQRLASLPRPPEAAEADQEA</sequence>
<evidence type="ECO:0000313" key="4">
    <source>
        <dbReference type="Proteomes" id="UP000626109"/>
    </source>
</evidence>
<evidence type="ECO:0000256" key="1">
    <source>
        <dbReference type="SAM" id="MobiDB-lite"/>
    </source>
</evidence>
<dbReference type="EMBL" id="CAJNNW010035191">
    <property type="protein sequence ID" value="CAE8726216.1"/>
    <property type="molecule type" value="Genomic_DNA"/>
</dbReference>
<feature type="region of interest" description="Disordered" evidence="1">
    <location>
        <begin position="30"/>
        <end position="74"/>
    </location>
</feature>